<reference evidence="11" key="2">
    <citation type="submission" date="2011-06" db="EMBL/GenBank/DDBJ databases">
        <title>The complete genome sequence of Alicyclobacillus acidocaldarius sp. Tc-4-1.</title>
        <authorList>
            <person name="Chen Y."/>
            <person name="He Y."/>
            <person name="Dong Z."/>
            <person name="Hu S."/>
        </authorList>
    </citation>
    <scope>NUCLEOTIDE SEQUENCE [LARGE SCALE GENOMIC DNA]</scope>
    <source>
        <strain evidence="11">Tc-4-1</strain>
    </source>
</reference>
<dbReference type="PATRIC" id="fig|1048834.4.peg.2428"/>
<comment type="catalytic activity">
    <reaction evidence="1 9">
        <text>D-mannonate = 2-dehydro-3-deoxy-D-gluconate + H2O</text>
        <dbReference type="Rhea" id="RHEA:20097"/>
        <dbReference type="ChEBI" id="CHEBI:15377"/>
        <dbReference type="ChEBI" id="CHEBI:17767"/>
        <dbReference type="ChEBI" id="CHEBI:57990"/>
        <dbReference type="EC" id="4.2.1.8"/>
    </reaction>
</comment>
<dbReference type="InterPro" id="IPR004628">
    <property type="entry name" value="Man_deHydtase"/>
</dbReference>
<comment type="pathway">
    <text evidence="3 9">Carbohydrate metabolism; pentose and glucuronate interconversion.</text>
</comment>
<keyword evidence="8 9" id="KW-0456">Lyase</keyword>
<keyword evidence="7 9" id="KW-0464">Manganese</keyword>
<dbReference type="SUPFAM" id="SSF51658">
    <property type="entry name" value="Xylose isomerase-like"/>
    <property type="match status" value="1"/>
</dbReference>
<proteinExistence type="inferred from homology"/>
<evidence type="ECO:0000256" key="7">
    <source>
        <dbReference type="ARBA" id="ARBA00023211"/>
    </source>
</evidence>
<dbReference type="GO" id="GO:0030145">
    <property type="term" value="F:manganese ion binding"/>
    <property type="evidence" value="ECO:0007669"/>
    <property type="project" value="TreeGrafter"/>
</dbReference>
<evidence type="ECO:0000256" key="4">
    <source>
        <dbReference type="ARBA" id="ARBA00007389"/>
    </source>
</evidence>
<comment type="similarity">
    <text evidence="4 9">Belongs to the mannonate dehydratase family.</text>
</comment>
<evidence type="ECO:0000256" key="8">
    <source>
        <dbReference type="ARBA" id="ARBA00023239"/>
    </source>
</evidence>
<dbReference type="Pfam" id="PF03786">
    <property type="entry name" value="UxuA"/>
    <property type="match status" value="1"/>
</dbReference>
<evidence type="ECO:0000256" key="9">
    <source>
        <dbReference type="HAMAP-Rule" id="MF_00106"/>
    </source>
</evidence>
<gene>
    <name evidence="9 10" type="primary">uxuA</name>
    <name evidence="10" type="ordered locus">TC41_2570</name>
</gene>
<name>F8IHJ2_ALIAT</name>
<dbReference type="GO" id="GO:0042840">
    <property type="term" value="P:D-glucuronate catabolic process"/>
    <property type="evidence" value="ECO:0007669"/>
    <property type="project" value="TreeGrafter"/>
</dbReference>
<evidence type="ECO:0000313" key="10">
    <source>
        <dbReference type="EMBL" id="AEJ44465.1"/>
    </source>
</evidence>
<accession>F8IHJ2</accession>
<dbReference type="HAMAP" id="MF_00106">
    <property type="entry name" value="UxuA"/>
    <property type="match status" value="1"/>
</dbReference>
<dbReference type="AlphaFoldDB" id="F8IHJ2"/>
<evidence type="ECO:0000313" key="11">
    <source>
        <dbReference type="Proteomes" id="UP000000292"/>
    </source>
</evidence>
<dbReference type="Proteomes" id="UP000000292">
    <property type="component" value="Chromosome"/>
</dbReference>
<dbReference type="GO" id="GO:0008198">
    <property type="term" value="F:ferrous iron binding"/>
    <property type="evidence" value="ECO:0007669"/>
    <property type="project" value="TreeGrafter"/>
</dbReference>
<organism evidence="10 11">
    <name type="scientific">Alicyclobacillus acidocaldarius (strain Tc-4-1)</name>
    <name type="common">Bacillus acidocaldarius</name>
    <dbReference type="NCBI Taxonomy" id="1048834"/>
    <lineage>
        <taxon>Bacteria</taxon>
        <taxon>Bacillati</taxon>
        <taxon>Bacillota</taxon>
        <taxon>Bacilli</taxon>
        <taxon>Bacillales</taxon>
        <taxon>Alicyclobacillaceae</taxon>
        <taxon>Alicyclobacillus</taxon>
    </lineage>
</organism>
<reference evidence="10 11" key="1">
    <citation type="journal article" date="2011" name="J. Bacteriol.">
        <title>Complete Genome Sequence of Alicyclobacillus acidocaldarius Strain Tc-4-1.</title>
        <authorList>
            <person name="Chen Y."/>
            <person name="He Y."/>
            <person name="Zhang B."/>
            <person name="Yang J."/>
            <person name="Li W."/>
            <person name="Dong Z."/>
            <person name="Hu S."/>
        </authorList>
    </citation>
    <scope>NUCLEOTIDE SEQUENCE [LARGE SCALE GENOMIC DNA]</scope>
    <source>
        <strain evidence="10 11">Tc-4-1</strain>
    </source>
</reference>
<evidence type="ECO:0000256" key="3">
    <source>
        <dbReference type="ARBA" id="ARBA00004892"/>
    </source>
</evidence>
<dbReference type="KEGG" id="aad:TC41_2570"/>
<dbReference type="InterPro" id="IPR036237">
    <property type="entry name" value="Xyl_isomerase-like_sf"/>
</dbReference>
<dbReference type="EC" id="4.2.1.8" evidence="5 9"/>
<keyword evidence="6 9" id="KW-0408">Iron</keyword>
<dbReference type="STRING" id="1048834.TC41_2570"/>
<evidence type="ECO:0000256" key="6">
    <source>
        <dbReference type="ARBA" id="ARBA00023004"/>
    </source>
</evidence>
<evidence type="ECO:0000256" key="5">
    <source>
        <dbReference type="ARBA" id="ARBA00012927"/>
    </source>
</evidence>
<dbReference type="GO" id="GO:0008927">
    <property type="term" value="F:mannonate dehydratase activity"/>
    <property type="evidence" value="ECO:0007669"/>
    <property type="project" value="UniProtKB-UniRule"/>
</dbReference>
<dbReference type="UniPathway" id="UPA00246"/>
<dbReference type="Gene3D" id="3.20.20.150">
    <property type="entry name" value="Divalent-metal-dependent TIM barrel enzymes"/>
    <property type="match status" value="1"/>
</dbReference>
<evidence type="ECO:0000256" key="2">
    <source>
        <dbReference type="ARBA" id="ARBA00002713"/>
    </source>
</evidence>
<sequence length="354" mass="40098">MAAMQLSFRWYGPDDPVTLEKIRQIPGCVGIVSALYHVPPGEVWPEDEIRELVRRVESHGFRLTVIESVPVHEDIKLGRPARDRYIEAYQQTLRRLAKAGIDTVCYNFMPLFDWMRTSLAYPLPDGSNSLAYFHDEVDEAALLSGRVKLPVWNIDEDGEKLRRLRDEYRERGDEGLWDSLAYFLRAVAPVAEEVGIRLAIHPDDPPWPVIGIPRIIGRHASFLRMFEICDSPANGVCFCSGSLGATAENDLPAILRDLGERNRLHFVHLRNVKRVGEKSFYESGHLSRDGSVDMAELVAILARLDYQGPARPDHGRMIWGETGIPGYGLYDRALGLTYLNGLWEASRAFVENRV</sequence>
<dbReference type="EMBL" id="CP002902">
    <property type="protein sequence ID" value="AEJ44465.1"/>
    <property type="molecule type" value="Genomic_DNA"/>
</dbReference>
<dbReference type="eggNOG" id="COG1312">
    <property type="taxonomic scope" value="Bacteria"/>
</dbReference>
<comment type="function">
    <text evidence="2 9">Catalyzes the dehydration of D-mannonate.</text>
</comment>
<dbReference type="PIRSF" id="PIRSF016049">
    <property type="entry name" value="Man_dehyd"/>
    <property type="match status" value="1"/>
</dbReference>
<protein>
    <recommendedName>
        <fullName evidence="5 9">Mannonate dehydratase</fullName>
        <ecNumber evidence="5 9">4.2.1.8</ecNumber>
    </recommendedName>
    <alternativeName>
        <fullName evidence="9">D-mannonate hydro-lyase</fullName>
    </alternativeName>
</protein>
<evidence type="ECO:0000256" key="1">
    <source>
        <dbReference type="ARBA" id="ARBA00001794"/>
    </source>
</evidence>
<dbReference type="NCBIfam" id="NF003027">
    <property type="entry name" value="PRK03906.1"/>
    <property type="match status" value="2"/>
</dbReference>
<comment type="cofactor">
    <cofactor evidence="9">
        <name>Fe(2+)</name>
        <dbReference type="ChEBI" id="CHEBI:29033"/>
    </cofactor>
    <cofactor evidence="9">
        <name>Mn(2+)</name>
        <dbReference type="ChEBI" id="CHEBI:29035"/>
    </cofactor>
</comment>
<dbReference type="PANTHER" id="PTHR30387">
    <property type="entry name" value="MANNONATE DEHYDRATASE"/>
    <property type="match status" value="1"/>
</dbReference>
<dbReference type="HOGENOM" id="CLU_058621_1_0_9"/>
<dbReference type="PANTHER" id="PTHR30387:SF2">
    <property type="entry name" value="MANNONATE DEHYDRATASE"/>
    <property type="match status" value="1"/>
</dbReference>